<dbReference type="Pfam" id="PF10551">
    <property type="entry name" value="MULE"/>
    <property type="match status" value="1"/>
</dbReference>
<keyword evidence="3" id="KW-1185">Reference proteome</keyword>
<sequence>MSEPSIKLHQIQALITKAYGLYVSKTSCRREKLIVMTDHMCDYKEEFARLYDYAKKLKSTNPDTTVMVRTSKNTIPDKEVLMGFYVCLGALKNGWLEGCRKIIDFDAAFLEGVCKGELLSCISNDGSNQMYLVAWVVVDKETKDTWSWFIRRHTALHYKNYDVEH</sequence>
<evidence type="ECO:0000313" key="3">
    <source>
        <dbReference type="Proteomes" id="UP001291623"/>
    </source>
</evidence>
<protein>
    <recommendedName>
        <fullName evidence="1">MULE transposase domain-containing protein</fullName>
    </recommendedName>
</protein>
<dbReference type="AlphaFoldDB" id="A0AAE1SPF4"/>
<dbReference type="PANTHER" id="PTHR31973:SF192">
    <property type="entry name" value="SWIM-TYPE DOMAIN-CONTAINING PROTEIN"/>
    <property type="match status" value="1"/>
</dbReference>
<feature type="domain" description="MULE transposase" evidence="1">
    <location>
        <begin position="103"/>
        <end position="156"/>
    </location>
</feature>
<dbReference type="Proteomes" id="UP001291623">
    <property type="component" value="Unassembled WGS sequence"/>
</dbReference>
<name>A0AAE1SPF4_9SOLA</name>
<comment type="caution">
    <text evidence="2">The sequence shown here is derived from an EMBL/GenBank/DDBJ whole genome shotgun (WGS) entry which is preliminary data.</text>
</comment>
<proteinExistence type="predicted"/>
<accession>A0AAE1SPF4</accession>
<organism evidence="2 3">
    <name type="scientific">Anisodus tanguticus</name>
    <dbReference type="NCBI Taxonomy" id="243964"/>
    <lineage>
        <taxon>Eukaryota</taxon>
        <taxon>Viridiplantae</taxon>
        <taxon>Streptophyta</taxon>
        <taxon>Embryophyta</taxon>
        <taxon>Tracheophyta</taxon>
        <taxon>Spermatophyta</taxon>
        <taxon>Magnoliopsida</taxon>
        <taxon>eudicotyledons</taxon>
        <taxon>Gunneridae</taxon>
        <taxon>Pentapetalae</taxon>
        <taxon>asterids</taxon>
        <taxon>lamiids</taxon>
        <taxon>Solanales</taxon>
        <taxon>Solanaceae</taxon>
        <taxon>Solanoideae</taxon>
        <taxon>Hyoscyameae</taxon>
        <taxon>Anisodus</taxon>
    </lineage>
</organism>
<evidence type="ECO:0000259" key="1">
    <source>
        <dbReference type="Pfam" id="PF10551"/>
    </source>
</evidence>
<evidence type="ECO:0000313" key="2">
    <source>
        <dbReference type="EMBL" id="KAK4372977.1"/>
    </source>
</evidence>
<dbReference type="EMBL" id="JAVYJV010000004">
    <property type="protein sequence ID" value="KAK4372977.1"/>
    <property type="molecule type" value="Genomic_DNA"/>
</dbReference>
<dbReference type="InterPro" id="IPR018289">
    <property type="entry name" value="MULE_transposase_dom"/>
</dbReference>
<gene>
    <name evidence="2" type="ORF">RND71_008361</name>
</gene>
<dbReference type="PANTHER" id="PTHR31973">
    <property type="entry name" value="POLYPROTEIN, PUTATIVE-RELATED"/>
    <property type="match status" value="1"/>
</dbReference>
<reference evidence="2" key="1">
    <citation type="submission" date="2023-12" db="EMBL/GenBank/DDBJ databases">
        <title>Genome assembly of Anisodus tanguticus.</title>
        <authorList>
            <person name="Wang Y.-J."/>
        </authorList>
    </citation>
    <scope>NUCLEOTIDE SEQUENCE</scope>
    <source>
        <strain evidence="2">KB-2021</strain>
        <tissue evidence="2">Leaf</tissue>
    </source>
</reference>